<gene>
    <name evidence="2" type="ORF">DC20_12975</name>
</gene>
<feature type="signal peptide" evidence="1">
    <location>
        <begin position="1"/>
        <end position="19"/>
    </location>
</feature>
<feature type="chain" id="PRO_5006042645" description="Lipocalin-like domain-containing protein" evidence="1">
    <location>
        <begin position="20"/>
        <end position="136"/>
    </location>
</feature>
<evidence type="ECO:0000313" key="2">
    <source>
        <dbReference type="EMBL" id="ALI99716.1"/>
    </source>
</evidence>
<evidence type="ECO:0000313" key="3">
    <source>
        <dbReference type="Proteomes" id="UP000061382"/>
    </source>
</evidence>
<keyword evidence="3" id="KW-1185">Reference proteome</keyword>
<keyword evidence="1" id="KW-0732">Signal</keyword>
<name>A0A0P0CJT0_9BACT</name>
<dbReference type="OrthoDB" id="708590at2"/>
<evidence type="ECO:0008006" key="4">
    <source>
        <dbReference type="Google" id="ProtNLM"/>
    </source>
</evidence>
<reference evidence="2 3" key="1">
    <citation type="submission" date="2015-08" db="EMBL/GenBank/DDBJ databases">
        <title>Complete genome sequence of Rufibacter tibetensis strain 1351t, a radiation-resistant bacterium from tibet plateau.</title>
        <authorList>
            <person name="Dai J."/>
        </authorList>
    </citation>
    <scope>NUCLEOTIDE SEQUENCE [LARGE SCALE GENOMIC DNA]</scope>
    <source>
        <strain evidence="2 3">1351</strain>
    </source>
</reference>
<dbReference type="EMBL" id="CP012643">
    <property type="protein sequence ID" value="ALI99716.1"/>
    <property type="molecule type" value="Genomic_DNA"/>
</dbReference>
<accession>A0A0P0CJT0</accession>
<dbReference type="PROSITE" id="PS51257">
    <property type="entry name" value="PROKAR_LIPOPROTEIN"/>
    <property type="match status" value="1"/>
</dbReference>
<evidence type="ECO:0000256" key="1">
    <source>
        <dbReference type="SAM" id="SignalP"/>
    </source>
</evidence>
<sequence>MKNKLLILLLMFLSFSCFDKEDAPTMLPEGTYTGIFMRSSPTADYTSANVTLTLEGNSFSGTSDTRKYPAIGKGTYKVEGDEITFDDQSFWTAEFDWSLILDGTFSISTANNQVILTKKRGDMIDVYRLTRQEEKL</sequence>
<dbReference type="PATRIC" id="fig|512763.3.peg.2847"/>
<protein>
    <recommendedName>
        <fullName evidence="4">Lipocalin-like domain-containing protein</fullName>
    </recommendedName>
</protein>
<organism evidence="2 3">
    <name type="scientific">Rufibacter tibetensis</name>
    <dbReference type="NCBI Taxonomy" id="512763"/>
    <lineage>
        <taxon>Bacteria</taxon>
        <taxon>Pseudomonadati</taxon>
        <taxon>Bacteroidota</taxon>
        <taxon>Cytophagia</taxon>
        <taxon>Cytophagales</taxon>
        <taxon>Hymenobacteraceae</taxon>
        <taxon>Rufibacter</taxon>
    </lineage>
</organism>
<dbReference type="RefSeq" id="WP_062544218.1">
    <property type="nucleotide sequence ID" value="NZ_CP012643.1"/>
</dbReference>
<proteinExistence type="predicted"/>
<dbReference type="AlphaFoldDB" id="A0A0P0CJT0"/>
<dbReference type="KEGG" id="rti:DC20_12975"/>
<dbReference type="Proteomes" id="UP000061382">
    <property type="component" value="Chromosome"/>
</dbReference>